<dbReference type="EMBL" id="BAAABZ010000071">
    <property type="protein sequence ID" value="GAA0554565.1"/>
    <property type="molecule type" value="Genomic_DNA"/>
</dbReference>
<dbReference type="Proteomes" id="UP001501576">
    <property type="component" value="Unassembled WGS sequence"/>
</dbReference>
<keyword evidence="3" id="KW-1185">Reference proteome</keyword>
<organism evidence="2 3">
    <name type="scientific">Streptomyces mordarskii</name>
    <dbReference type="NCBI Taxonomy" id="1226758"/>
    <lineage>
        <taxon>Bacteria</taxon>
        <taxon>Bacillati</taxon>
        <taxon>Actinomycetota</taxon>
        <taxon>Actinomycetes</taxon>
        <taxon>Kitasatosporales</taxon>
        <taxon>Streptomycetaceae</taxon>
        <taxon>Streptomyces</taxon>
    </lineage>
</organism>
<evidence type="ECO:0008006" key="4">
    <source>
        <dbReference type="Google" id="ProtNLM"/>
    </source>
</evidence>
<sequence>MGLRSVVIHAWSWLNYKPIYSDALGMPNRRAFPEAKAMWVPPEDEKRLAAYKLLAAYDQNQAAELAEVGGDLHARDRREFGDPSMFCDTLLAHVLGREQHITVPGAEDDTADGDPTPEAAAAARVQELLEGWAEVEQLAMRQQQCERKAVSLGDGVYRLAWDPAKNRPTLRVTDPGFYFPIIGEDDDGGEYPTRVHFAWELPEDPKRGLKARLRRITYELDWIRPATAPGVDESGRPVRAPLPAEPIDSPDGIEIPPPPLTPGDTLNPDTGAISRMYAWNDQPSFVTCYLTDATWEIGDLEGPVDVDSLPLERATFATRSDGEVLDRLDLLIDFIPVVHVPNTVPPAEEHWGQSSLAKVLQVFDELAGADTDSSRASATTGAPIIGISGVQTGRNGSQLDVAPGTAWNLGENGRLTSIDTAPQLAGLREHVHDLKDRAANVARLPAVALGTLDPSKVPSGYALQLSLGPLDSLVGGMRLARDHKDSLLLKMVQRLFLAGQHPDWAGLPVLPAKLVRGPYTPTDKTAVLEQVTTGVDKVISLETAVRMLVEAGFPIDDAAEEVKRIQAGQFEKARALADATGDTTVVGDFLGLDLNPDRTPPHPQLPPTPGQQDPNDPSGEAATSENTPPWQSGGNTR</sequence>
<proteinExistence type="predicted"/>
<gene>
    <name evidence="2" type="ORF">GCM10010390_65830</name>
</gene>
<name>A0ABP3P003_9ACTN</name>
<evidence type="ECO:0000313" key="3">
    <source>
        <dbReference type="Proteomes" id="UP001501576"/>
    </source>
</evidence>
<feature type="region of interest" description="Disordered" evidence="1">
    <location>
        <begin position="594"/>
        <end position="637"/>
    </location>
</feature>
<accession>A0ABP3P003</accession>
<dbReference type="RefSeq" id="WP_346160848.1">
    <property type="nucleotide sequence ID" value="NZ_BAAABZ010000071.1"/>
</dbReference>
<comment type="caution">
    <text evidence="2">The sequence shown here is derived from an EMBL/GenBank/DDBJ whole genome shotgun (WGS) entry which is preliminary data.</text>
</comment>
<feature type="region of interest" description="Disordered" evidence="1">
    <location>
        <begin position="229"/>
        <end position="263"/>
    </location>
</feature>
<reference evidence="3" key="1">
    <citation type="journal article" date="2019" name="Int. J. Syst. Evol. Microbiol.">
        <title>The Global Catalogue of Microorganisms (GCM) 10K type strain sequencing project: providing services to taxonomists for standard genome sequencing and annotation.</title>
        <authorList>
            <consortium name="The Broad Institute Genomics Platform"/>
            <consortium name="The Broad Institute Genome Sequencing Center for Infectious Disease"/>
            <person name="Wu L."/>
            <person name="Ma J."/>
        </authorList>
    </citation>
    <scope>NUCLEOTIDE SEQUENCE [LARGE SCALE GENOMIC DNA]</scope>
    <source>
        <strain evidence="3">JCM 5052</strain>
    </source>
</reference>
<protein>
    <recommendedName>
        <fullName evidence="4">Phage portal protein</fullName>
    </recommendedName>
</protein>
<feature type="compositionally biased region" description="Polar residues" evidence="1">
    <location>
        <begin position="610"/>
        <end position="637"/>
    </location>
</feature>
<evidence type="ECO:0000313" key="2">
    <source>
        <dbReference type="EMBL" id="GAA0554565.1"/>
    </source>
</evidence>
<evidence type="ECO:0000256" key="1">
    <source>
        <dbReference type="SAM" id="MobiDB-lite"/>
    </source>
</evidence>